<dbReference type="EMBL" id="BLSD01000020">
    <property type="protein sequence ID" value="GFP38882.1"/>
    <property type="molecule type" value="Genomic_DNA"/>
</dbReference>
<evidence type="ECO:0000313" key="2">
    <source>
        <dbReference type="EMBL" id="GFP24826.1"/>
    </source>
</evidence>
<dbReference type="InterPro" id="IPR023129">
    <property type="entry name" value="MTH889-like_dom_sf"/>
</dbReference>
<dbReference type="Proteomes" id="UP000576480">
    <property type="component" value="Unassembled WGS sequence"/>
</dbReference>
<dbReference type="PANTHER" id="PTHR42240">
    <property type="entry name" value="DUF211 DOMAIN-CONTAINING PROTEIN"/>
    <property type="match status" value="1"/>
</dbReference>
<accession>A0A6V8PTW1</accession>
<protein>
    <recommendedName>
        <fullName evidence="11">DUF211 domain-containing protein</fullName>
    </recommendedName>
</protein>
<name>A0A6V8PTW1_9ACTN</name>
<dbReference type="Gene3D" id="3.30.70.1340">
    <property type="entry name" value="MTH889-like domain"/>
    <property type="match status" value="1"/>
</dbReference>
<dbReference type="Proteomes" id="UP000580051">
    <property type="component" value="Unassembled WGS sequence"/>
</dbReference>
<organism evidence="4 8">
    <name type="scientific">Candidatus Hakubella thermalkaliphila</name>
    <dbReference type="NCBI Taxonomy" id="2754717"/>
    <lineage>
        <taxon>Bacteria</taxon>
        <taxon>Bacillati</taxon>
        <taxon>Actinomycetota</taxon>
        <taxon>Actinomycetota incertae sedis</taxon>
        <taxon>Candidatus Hakubellales</taxon>
        <taxon>Candidatus Hakubellaceae</taxon>
        <taxon>Candidatus Hakubella</taxon>
    </lineage>
</organism>
<dbReference type="EMBL" id="BLSB01000247">
    <property type="protein sequence ID" value="GFP35848.1"/>
    <property type="molecule type" value="Genomic_DNA"/>
</dbReference>
<dbReference type="RefSeq" id="WP_176226254.1">
    <property type="nucleotide sequence ID" value="NZ_BLRV01000019.1"/>
</dbReference>
<gene>
    <name evidence="1" type="ORF">HKBW3S06_00341</name>
    <name evidence="2" type="ORF">HKBW3S25_00264</name>
    <name evidence="3" type="ORF">HKBW3S33_01835</name>
    <name evidence="4" type="ORF">HKBW3S43_01635</name>
    <name evidence="5" type="ORF">HKBW3S47_00582</name>
</gene>
<evidence type="ECO:0000313" key="1">
    <source>
        <dbReference type="EMBL" id="GFP21115.1"/>
    </source>
</evidence>
<evidence type="ECO:0000313" key="7">
    <source>
        <dbReference type="Proteomes" id="UP000569018"/>
    </source>
</evidence>
<dbReference type="Proteomes" id="UP000543224">
    <property type="component" value="Unassembled WGS sequence"/>
</dbReference>
<evidence type="ECO:0000313" key="4">
    <source>
        <dbReference type="EMBL" id="GFP35848.1"/>
    </source>
</evidence>
<evidence type="ECO:0000313" key="8">
    <source>
        <dbReference type="Proteomes" id="UP000576480"/>
    </source>
</evidence>
<evidence type="ECO:0000313" key="3">
    <source>
        <dbReference type="EMBL" id="GFP28420.1"/>
    </source>
</evidence>
<dbReference type="PANTHER" id="PTHR42240:SF1">
    <property type="entry name" value="DUF211 DOMAIN-CONTAINING PROTEIN"/>
    <property type="match status" value="1"/>
</dbReference>
<sequence length="102" mass="11266">MGRIRRLVLDVLKPHRPTMLVLADLLAEIKGVYGVDLALYEIDNKVENIKITLEGEAIPFEDVERVIEENGGTIHSIDKVTAGATMIEEAETSQDGGYTLSR</sequence>
<dbReference type="InterPro" id="IPR003831">
    <property type="entry name" value="DUF211"/>
</dbReference>
<dbReference type="Proteomes" id="UP000591948">
    <property type="component" value="Unassembled WGS sequence"/>
</dbReference>
<dbReference type="SUPFAM" id="SSF160363">
    <property type="entry name" value="MTH889-like"/>
    <property type="match status" value="1"/>
</dbReference>
<reference evidence="6 7" key="1">
    <citation type="journal article" date="2020" name="Front. Microbiol.">
        <title>Single-cell genomics of novel Actinobacteria with the Wood-Ljungdahl pathway discovered in a serpentinizing system.</title>
        <authorList>
            <person name="Merino N."/>
            <person name="Kawai M."/>
            <person name="Boyd E.S."/>
            <person name="Colman D.R."/>
            <person name="McGlynn S.E."/>
            <person name="Nealson K.H."/>
            <person name="Kurokawa K."/>
            <person name="Hongoh Y."/>
        </authorList>
    </citation>
    <scope>NUCLEOTIDE SEQUENCE [LARGE SCALE GENOMIC DNA]</scope>
    <source>
        <strain evidence="1 9">S06</strain>
        <strain evidence="2 6">S25</strain>
        <strain evidence="3 10">S33</strain>
        <strain evidence="4 8">S43</strain>
        <strain evidence="5 7">S47</strain>
    </source>
</reference>
<dbReference type="EMBL" id="BLRX01000017">
    <property type="protein sequence ID" value="GFP24826.1"/>
    <property type="molecule type" value="Genomic_DNA"/>
</dbReference>
<dbReference type="AlphaFoldDB" id="A0A6V8PTW1"/>
<comment type="caution">
    <text evidence="4">The sequence shown here is derived from an EMBL/GenBank/DDBJ whole genome shotgun (WGS) entry which is preliminary data.</text>
</comment>
<evidence type="ECO:0000313" key="5">
    <source>
        <dbReference type="EMBL" id="GFP38882.1"/>
    </source>
</evidence>
<keyword evidence="10" id="KW-1185">Reference proteome</keyword>
<evidence type="ECO:0008006" key="11">
    <source>
        <dbReference type="Google" id="ProtNLM"/>
    </source>
</evidence>
<dbReference type="Pfam" id="PF02680">
    <property type="entry name" value="DUF211"/>
    <property type="match status" value="1"/>
</dbReference>
<evidence type="ECO:0000313" key="6">
    <source>
        <dbReference type="Proteomes" id="UP000543224"/>
    </source>
</evidence>
<dbReference type="EMBL" id="BLRV01000019">
    <property type="protein sequence ID" value="GFP21115.1"/>
    <property type="molecule type" value="Genomic_DNA"/>
</dbReference>
<dbReference type="Proteomes" id="UP000569018">
    <property type="component" value="Unassembled WGS sequence"/>
</dbReference>
<proteinExistence type="predicted"/>
<dbReference type="EMBL" id="BLRY01000214">
    <property type="protein sequence ID" value="GFP28420.1"/>
    <property type="molecule type" value="Genomic_DNA"/>
</dbReference>
<evidence type="ECO:0000313" key="9">
    <source>
        <dbReference type="Proteomes" id="UP000580051"/>
    </source>
</evidence>
<evidence type="ECO:0000313" key="10">
    <source>
        <dbReference type="Proteomes" id="UP000591948"/>
    </source>
</evidence>